<feature type="region of interest" description="Disordered" evidence="2">
    <location>
        <begin position="177"/>
        <end position="241"/>
    </location>
</feature>
<feature type="compositionally biased region" description="Polar residues" evidence="2">
    <location>
        <begin position="29"/>
        <end position="40"/>
    </location>
</feature>
<proteinExistence type="predicted"/>
<feature type="region of interest" description="Disordered" evidence="2">
    <location>
        <begin position="21"/>
        <end position="46"/>
    </location>
</feature>
<reference evidence="3" key="1">
    <citation type="submission" date="2022-01" db="EMBL/GenBank/DDBJ databases">
        <authorList>
            <person name="King R."/>
        </authorList>
    </citation>
    <scope>NUCLEOTIDE SEQUENCE</scope>
</reference>
<evidence type="ECO:0000313" key="4">
    <source>
        <dbReference type="Proteomes" id="UP001153636"/>
    </source>
</evidence>
<dbReference type="Proteomes" id="UP001153636">
    <property type="component" value="Chromosome 21"/>
</dbReference>
<gene>
    <name evidence="3" type="ORF">PSYICH_LOCUS8071</name>
</gene>
<dbReference type="OrthoDB" id="6611988at2759"/>
<evidence type="ECO:0000256" key="2">
    <source>
        <dbReference type="SAM" id="MobiDB-lite"/>
    </source>
</evidence>
<dbReference type="PANTHER" id="PTHR10773:SF19">
    <property type="match status" value="1"/>
</dbReference>
<name>A0A9P0CSE8_9CUCU</name>
<dbReference type="EMBL" id="OV651833">
    <property type="protein sequence ID" value="CAH1107459.1"/>
    <property type="molecule type" value="Genomic_DNA"/>
</dbReference>
<dbReference type="AlphaFoldDB" id="A0A9P0CSE8"/>
<evidence type="ECO:0000256" key="1">
    <source>
        <dbReference type="SAM" id="Coils"/>
    </source>
</evidence>
<feature type="coiled-coil region" evidence="1">
    <location>
        <begin position="363"/>
        <end position="390"/>
    </location>
</feature>
<keyword evidence="4" id="KW-1185">Reference proteome</keyword>
<keyword evidence="1" id="KW-0175">Coiled coil</keyword>
<accession>A0A9P0CSE8</accession>
<dbReference type="PANTHER" id="PTHR10773">
    <property type="entry name" value="DNA-DIRECTED RNA POLYMERASES I, II, AND III SUBUNIT RPABC2"/>
    <property type="match status" value="1"/>
</dbReference>
<evidence type="ECO:0000313" key="3">
    <source>
        <dbReference type="EMBL" id="CAH1107459.1"/>
    </source>
</evidence>
<organism evidence="3 4">
    <name type="scientific">Psylliodes chrysocephalus</name>
    <dbReference type="NCBI Taxonomy" id="3402493"/>
    <lineage>
        <taxon>Eukaryota</taxon>
        <taxon>Metazoa</taxon>
        <taxon>Ecdysozoa</taxon>
        <taxon>Arthropoda</taxon>
        <taxon>Hexapoda</taxon>
        <taxon>Insecta</taxon>
        <taxon>Pterygota</taxon>
        <taxon>Neoptera</taxon>
        <taxon>Endopterygota</taxon>
        <taxon>Coleoptera</taxon>
        <taxon>Polyphaga</taxon>
        <taxon>Cucujiformia</taxon>
        <taxon>Chrysomeloidea</taxon>
        <taxon>Chrysomelidae</taxon>
        <taxon>Galerucinae</taxon>
        <taxon>Alticini</taxon>
        <taxon>Psylliodes</taxon>
    </lineage>
</organism>
<protein>
    <submittedName>
        <fullName evidence="3">Uncharacterized protein</fullName>
    </submittedName>
</protein>
<sequence length="690" mass="79850">MLRNRGYKMIEIIIRKKQEQDLISDPDNNDSAVSTSSNRTTEFDYSGPGFEEVELEKLQPTKISSDVLISSPDNNLFIKKTIPVLEVVKDFFTSKKESEELNYVSYPVEMEQVQKDAMVNTTLYGIKRSKENQLEEPFSDVPISTSDDNSVAEKTFAVMEAVKLSTNRSEICINSGEKEFDHVEEENEPKSWSDDSIDDPSYDPPVRHHVVADDSPHESEVELNMTKSNNGRPRKGRKRKFLDQSRAEALKKFHGRAALVDQRGIKQDGKNKTSEEKVEEVINQINKIPTYISHYSRKKTDAKFLPPDVTLSKMYEMYSQEIENSVSITTYKKIFYSNFNLRTKTLKKDTCNICDSLKMQIDNEKIDEKKQELTEKHRKHIEEAENAQRLRREDFKIAKEQNEYERQLWVYNAGVHSGSENRGYCYVWAEGTAGRGAQEVGSCLVKHINENVSGEVKHLILWSDSYGGQNRNIKLTLILKYILHSSEHLTDITLKFLYSGHSFLPNDSDFSDIESALKHQQRMYLPSDYINVMKNCRKKQPFVVTEMLSKDFFGISNVEKNISNRKISVNGEKINWLTIRSIKITKDEPFLLYIQQNSFDDPIQEVNIKKLTRGRPTQNYSQENVFLNLVELWPQGKAIAEPNLANLREMYHLIPYDCLSFYQKLNGNANIEEDAEGYNIENLDFRIEED</sequence>
<feature type="compositionally biased region" description="Basic and acidic residues" evidence="2">
    <location>
        <begin position="210"/>
        <end position="220"/>
    </location>
</feature>